<proteinExistence type="predicted"/>
<keyword evidence="2" id="KW-1185">Reference proteome</keyword>
<dbReference type="RefSeq" id="WP_338292762.1">
    <property type="nucleotide sequence ID" value="NZ_AP027272.1"/>
</dbReference>
<gene>
    <name evidence="1" type="ORF">MACH26_22820</name>
</gene>
<name>A0AA48HL47_9ALTE</name>
<dbReference type="EMBL" id="AP027272">
    <property type="protein sequence ID" value="BDX06761.1"/>
    <property type="molecule type" value="Genomic_DNA"/>
</dbReference>
<organism evidence="1 2">
    <name type="scientific">Planctobacterium marinum</name>
    <dbReference type="NCBI Taxonomy" id="1631968"/>
    <lineage>
        <taxon>Bacteria</taxon>
        <taxon>Pseudomonadati</taxon>
        <taxon>Pseudomonadota</taxon>
        <taxon>Gammaproteobacteria</taxon>
        <taxon>Alteromonadales</taxon>
        <taxon>Alteromonadaceae</taxon>
        <taxon>Planctobacterium</taxon>
    </lineage>
</organism>
<evidence type="ECO:0000313" key="1">
    <source>
        <dbReference type="EMBL" id="BDX06761.1"/>
    </source>
</evidence>
<protein>
    <recommendedName>
        <fullName evidence="3">Lipoprotein</fullName>
    </recommendedName>
</protein>
<evidence type="ECO:0000313" key="2">
    <source>
        <dbReference type="Proteomes" id="UP001333710"/>
    </source>
</evidence>
<dbReference type="Proteomes" id="UP001333710">
    <property type="component" value="Chromosome"/>
</dbReference>
<reference evidence="1" key="1">
    <citation type="submission" date="2023-01" db="EMBL/GenBank/DDBJ databases">
        <title>Complete genome sequence of Planctobacterium marinum strain Dej080120_11.</title>
        <authorList>
            <person name="Ueki S."/>
            <person name="Maruyama F."/>
        </authorList>
    </citation>
    <scope>NUCLEOTIDE SEQUENCE</scope>
    <source>
        <strain evidence="1">Dej080120_11</strain>
    </source>
</reference>
<evidence type="ECO:0008006" key="3">
    <source>
        <dbReference type="Google" id="ProtNLM"/>
    </source>
</evidence>
<dbReference type="KEGG" id="pmaw:MACH26_22820"/>
<dbReference type="AlphaFoldDB" id="A0AA48HL47"/>
<accession>A0AA48HL47</accession>
<dbReference type="PROSITE" id="PS51257">
    <property type="entry name" value="PROKAR_LIPOPROTEIN"/>
    <property type="match status" value="1"/>
</dbReference>
<sequence length="90" mass="10381">MKKLTPLFISLTALQGCIVMEGKPCEDIVEVKRQEKMCQTLRKQMNDKSHPQAALTAKQRYEEACVDLRYYRDDFDTICHSDESPAGKKK</sequence>